<dbReference type="RefSeq" id="WP_008198511.1">
    <property type="nucleotide sequence ID" value="NZ_CM001023.1"/>
</dbReference>
<dbReference type="InterPro" id="IPR000639">
    <property type="entry name" value="Epox_hydrolase-like"/>
</dbReference>
<gene>
    <name evidence="3" type="ORF">ALPR1_03920</name>
</gene>
<reference evidence="3 4" key="1">
    <citation type="journal article" date="2011" name="J. Bacteriol.">
        <title>Complete genome sequence of Algoriphagus sp. PR1, bacterial prey of a colony-forming choanoflagellate.</title>
        <authorList>
            <person name="Alegado R.A."/>
            <person name="Ferriera S."/>
            <person name="Nusbaum C."/>
            <person name="Young S.K."/>
            <person name="Zeng Q."/>
            <person name="Imamovic A."/>
            <person name="Fairclough S.R."/>
            <person name="King N."/>
        </authorList>
    </citation>
    <scope>NUCLEOTIDE SEQUENCE [LARGE SCALE GENOMIC DNA]</scope>
    <source>
        <strain evidence="3 4">PR1</strain>
    </source>
</reference>
<organism evidence="3 4">
    <name type="scientific">Algoriphagus machipongonensis</name>
    <dbReference type="NCBI Taxonomy" id="388413"/>
    <lineage>
        <taxon>Bacteria</taxon>
        <taxon>Pseudomonadati</taxon>
        <taxon>Bacteroidota</taxon>
        <taxon>Cytophagia</taxon>
        <taxon>Cytophagales</taxon>
        <taxon>Cyclobacteriaceae</taxon>
        <taxon>Algoriphagus</taxon>
    </lineage>
</organism>
<evidence type="ECO:0000256" key="1">
    <source>
        <dbReference type="ARBA" id="ARBA00022801"/>
    </source>
</evidence>
<dbReference type="PANTHER" id="PTHR46118:SF4">
    <property type="entry name" value="PROTEIN ABHD11"/>
    <property type="match status" value="1"/>
</dbReference>
<comment type="caution">
    <text evidence="3">The sequence shown here is derived from an EMBL/GenBank/DDBJ whole genome shotgun (WGS) entry which is preliminary data.</text>
</comment>
<dbReference type="eggNOG" id="COG0596">
    <property type="taxonomic scope" value="Bacteria"/>
</dbReference>
<dbReference type="Gene3D" id="3.40.50.1820">
    <property type="entry name" value="alpha/beta hydrolase"/>
    <property type="match status" value="1"/>
</dbReference>
<dbReference type="Pfam" id="PF00561">
    <property type="entry name" value="Abhydrolase_1"/>
    <property type="match status" value="1"/>
</dbReference>
<dbReference type="PRINTS" id="PR00111">
    <property type="entry name" value="ABHYDROLASE"/>
</dbReference>
<dbReference type="HOGENOM" id="CLU_020336_53_1_10"/>
<dbReference type="InterPro" id="IPR000073">
    <property type="entry name" value="AB_hydrolase_1"/>
</dbReference>
<dbReference type="Proteomes" id="UP000003919">
    <property type="component" value="Unassembled WGS sequence"/>
</dbReference>
<dbReference type="AlphaFoldDB" id="A3HW37"/>
<sequence length="252" mass="28765">MELNFKKLGSGKPLVILHGLFGSADNWFSIARELQKTFTLYLVDQRNHGDSPHSEEWNYQVMVEDLKELLDDEKLDQVFLMGHSMGGKTAMNFALQYPERVEKLIIADIAPRYYPVHHQTILEGLNAIDLKNTKSRKEADDILSSYVPELGTRQFLLKSLSRDSDGFVWKINLPVITEKINQVGEALAGENQYEGPTLFLAGGNSNYIQQSDLGDMEKFFPKYEVEFISDTGHWLHAEKPEAVVKEIQKFLL</sequence>
<keyword evidence="1 3" id="KW-0378">Hydrolase</keyword>
<evidence type="ECO:0000259" key="2">
    <source>
        <dbReference type="Pfam" id="PF00561"/>
    </source>
</evidence>
<keyword evidence="4" id="KW-1185">Reference proteome</keyword>
<dbReference type="SUPFAM" id="SSF53474">
    <property type="entry name" value="alpha/beta-Hydrolases"/>
    <property type="match status" value="1"/>
</dbReference>
<proteinExistence type="predicted"/>
<evidence type="ECO:0000313" key="3">
    <source>
        <dbReference type="EMBL" id="EAZ82359.1"/>
    </source>
</evidence>
<feature type="domain" description="AB hydrolase-1" evidence="2">
    <location>
        <begin position="12"/>
        <end position="240"/>
    </location>
</feature>
<dbReference type="PANTHER" id="PTHR46118">
    <property type="entry name" value="PROTEIN ABHD11"/>
    <property type="match status" value="1"/>
</dbReference>
<dbReference type="EMBL" id="AAXU02000001">
    <property type="protein sequence ID" value="EAZ82359.1"/>
    <property type="molecule type" value="Genomic_DNA"/>
</dbReference>
<dbReference type="OrthoDB" id="9808398at2"/>
<protein>
    <submittedName>
        <fullName evidence="3">Alpha/beta hydrolase</fullName>
    </submittedName>
</protein>
<evidence type="ECO:0000313" key="4">
    <source>
        <dbReference type="Proteomes" id="UP000003919"/>
    </source>
</evidence>
<accession>A3HW37</accession>
<dbReference type="InterPro" id="IPR029058">
    <property type="entry name" value="AB_hydrolase_fold"/>
</dbReference>
<dbReference type="STRING" id="388413.ALPR1_03920"/>
<dbReference type="GO" id="GO:0016787">
    <property type="term" value="F:hydrolase activity"/>
    <property type="evidence" value="ECO:0007669"/>
    <property type="project" value="UniProtKB-KW"/>
</dbReference>
<name>A3HW37_9BACT</name>
<dbReference type="PRINTS" id="PR00412">
    <property type="entry name" value="EPOXHYDRLASE"/>
</dbReference>